<dbReference type="GO" id="GO:0009003">
    <property type="term" value="F:signal peptidase activity"/>
    <property type="evidence" value="ECO:0007669"/>
    <property type="project" value="UniProtKB-EC"/>
</dbReference>
<evidence type="ECO:0000313" key="9">
    <source>
        <dbReference type="Proteomes" id="UP000000268"/>
    </source>
</evidence>
<feature type="transmembrane region" description="Helical" evidence="6">
    <location>
        <begin position="54"/>
        <end position="77"/>
    </location>
</feature>
<dbReference type="PRINTS" id="PR00727">
    <property type="entry name" value="LEADERPTASE"/>
</dbReference>
<dbReference type="InterPro" id="IPR000223">
    <property type="entry name" value="Pept_S26A_signal_pept_1"/>
</dbReference>
<organism evidence="8 9">
    <name type="scientific">Acaryochloris marina (strain MBIC 11017)</name>
    <dbReference type="NCBI Taxonomy" id="329726"/>
    <lineage>
        <taxon>Bacteria</taxon>
        <taxon>Bacillati</taxon>
        <taxon>Cyanobacteriota</taxon>
        <taxon>Cyanophyceae</taxon>
        <taxon>Acaryochloridales</taxon>
        <taxon>Acaryochloridaceae</taxon>
        <taxon>Acaryochloris</taxon>
    </lineage>
</organism>
<keyword evidence="6" id="KW-0645">Protease</keyword>
<dbReference type="CDD" id="cd06530">
    <property type="entry name" value="S26_SPase_I"/>
    <property type="match status" value="1"/>
</dbReference>
<dbReference type="HOGENOM" id="CLU_028723_5_1_3"/>
<dbReference type="KEGG" id="amr:AM1_2574"/>
<dbReference type="PROSITE" id="PS00760">
    <property type="entry name" value="SPASE_I_2"/>
    <property type="match status" value="1"/>
</dbReference>
<feature type="transmembrane region" description="Helical" evidence="6">
    <location>
        <begin position="6"/>
        <end position="33"/>
    </location>
</feature>
<proteinExistence type="inferred from homology"/>
<keyword evidence="6" id="KW-1133">Transmembrane helix</keyword>
<dbReference type="InterPro" id="IPR019533">
    <property type="entry name" value="Peptidase_S26"/>
</dbReference>
<sequence>MGKWILGSILIVAEILTWIYAPALVFLGLWFVLPFVANHAYQAASDQRKNSKNIILKLFLLLFIAPIGLSITLGLAIRSLIVEARYIPSGGMEPTLQINDRIVIDKVSYVFRTPKRGEIILFEPTQALKRGGFENAFLKRIIGLPGDKVEIKQNVIWINNQPLQEPYTMSGTTESPSPDICRSNYVTMDVESKPIDPPIPIYLSQPQTIPPGHYLVLGDHRELSLDSRCWGLVKRSEIIGQATKRFFPFNRMGRLDKK</sequence>
<gene>
    <name evidence="8" type="primary">lepB</name>
    <name evidence="8" type="ordered locus">AM1_2574</name>
</gene>
<dbReference type="SUPFAM" id="SSF51306">
    <property type="entry name" value="LexA/Signal peptidase"/>
    <property type="match status" value="1"/>
</dbReference>
<evidence type="ECO:0000256" key="6">
    <source>
        <dbReference type="RuleBase" id="RU362042"/>
    </source>
</evidence>
<evidence type="ECO:0000256" key="1">
    <source>
        <dbReference type="ARBA" id="ARBA00000677"/>
    </source>
</evidence>
<comment type="catalytic activity">
    <reaction evidence="1 6">
        <text>Cleavage of hydrophobic, N-terminal signal or leader sequences from secreted and periplasmic proteins.</text>
        <dbReference type="EC" id="3.4.21.89"/>
    </reaction>
</comment>
<dbReference type="GO" id="GO:0006465">
    <property type="term" value="P:signal peptide processing"/>
    <property type="evidence" value="ECO:0007669"/>
    <property type="project" value="InterPro"/>
</dbReference>
<feature type="domain" description="Peptidase S26" evidence="7">
    <location>
        <begin position="66"/>
        <end position="246"/>
    </location>
</feature>
<keyword evidence="6" id="KW-0472">Membrane</keyword>
<dbReference type="GO" id="GO:0005886">
    <property type="term" value="C:plasma membrane"/>
    <property type="evidence" value="ECO:0007669"/>
    <property type="project" value="UniProtKB-SubCell"/>
</dbReference>
<dbReference type="Proteomes" id="UP000000268">
    <property type="component" value="Chromosome"/>
</dbReference>
<evidence type="ECO:0000256" key="4">
    <source>
        <dbReference type="ARBA" id="ARBA00013208"/>
    </source>
</evidence>
<name>B0C5K6_ACAM1</name>
<dbReference type="AlphaFoldDB" id="B0C5K6"/>
<dbReference type="PROSITE" id="PS00761">
    <property type="entry name" value="SPASE_I_3"/>
    <property type="match status" value="1"/>
</dbReference>
<protein>
    <recommendedName>
        <fullName evidence="4 6">Signal peptidase I</fullName>
        <ecNumber evidence="4 6">3.4.21.89</ecNumber>
    </recommendedName>
</protein>
<comment type="caution">
    <text evidence="6">Lacks conserved residue(s) required for the propagation of feature annotation.</text>
</comment>
<evidence type="ECO:0000256" key="5">
    <source>
        <dbReference type="ARBA" id="ARBA00022801"/>
    </source>
</evidence>
<dbReference type="Gene3D" id="2.10.109.10">
    <property type="entry name" value="Umud Fragment, subunit A"/>
    <property type="match status" value="1"/>
</dbReference>
<dbReference type="EC" id="3.4.21.89" evidence="4 6"/>
<keyword evidence="5 6" id="KW-0378">Hydrolase</keyword>
<evidence type="ECO:0000256" key="3">
    <source>
        <dbReference type="ARBA" id="ARBA00009370"/>
    </source>
</evidence>
<accession>B0C5K6</accession>
<comment type="subcellular location">
    <subcellularLocation>
        <location evidence="2">Cell membrane</location>
        <topology evidence="2">Single-pass type II membrane protein</topology>
    </subcellularLocation>
    <subcellularLocation>
        <location evidence="6">Membrane</location>
        <topology evidence="6">Single-pass type II membrane protein</topology>
    </subcellularLocation>
</comment>
<dbReference type="STRING" id="329726.AM1_2574"/>
<keyword evidence="9" id="KW-1185">Reference proteome</keyword>
<dbReference type="InterPro" id="IPR019757">
    <property type="entry name" value="Pept_S26A_signal_pept_1_Lys-AS"/>
</dbReference>
<dbReference type="InterPro" id="IPR019758">
    <property type="entry name" value="Pept_S26A_signal_pept_1_CS"/>
</dbReference>
<dbReference type="PANTHER" id="PTHR43390:SF1">
    <property type="entry name" value="CHLOROPLAST PROCESSING PEPTIDASE"/>
    <property type="match status" value="1"/>
</dbReference>
<evidence type="ECO:0000313" key="8">
    <source>
        <dbReference type="EMBL" id="ABW27582.1"/>
    </source>
</evidence>
<dbReference type="GO" id="GO:0004252">
    <property type="term" value="F:serine-type endopeptidase activity"/>
    <property type="evidence" value="ECO:0007669"/>
    <property type="project" value="InterPro"/>
</dbReference>
<keyword evidence="6" id="KW-0812">Transmembrane</keyword>
<reference evidence="8 9" key="1">
    <citation type="journal article" date="2008" name="Proc. Natl. Acad. Sci. U.S.A.">
        <title>Niche adaptation and genome expansion in the chlorophyll d-producing cyanobacterium Acaryochloris marina.</title>
        <authorList>
            <person name="Swingley W.D."/>
            <person name="Chen M."/>
            <person name="Cheung P.C."/>
            <person name="Conrad A.L."/>
            <person name="Dejesa L.C."/>
            <person name="Hao J."/>
            <person name="Honchak B.M."/>
            <person name="Karbach L.E."/>
            <person name="Kurdoglu A."/>
            <person name="Lahiri S."/>
            <person name="Mastrian S.D."/>
            <person name="Miyashita H."/>
            <person name="Page L."/>
            <person name="Ramakrishna P."/>
            <person name="Satoh S."/>
            <person name="Sattley W.M."/>
            <person name="Shimada Y."/>
            <person name="Taylor H.L."/>
            <person name="Tomo T."/>
            <person name="Tsuchiya T."/>
            <person name="Wang Z.T."/>
            <person name="Raymond J."/>
            <person name="Mimuro M."/>
            <person name="Blankenship R.E."/>
            <person name="Touchman J.W."/>
        </authorList>
    </citation>
    <scope>NUCLEOTIDE SEQUENCE [LARGE SCALE GENOMIC DNA]</scope>
    <source>
        <strain evidence="9">MBIC 11017</strain>
    </source>
</reference>
<evidence type="ECO:0000256" key="2">
    <source>
        <dbReference type="ARBA" id="ARBA00004401"/>
    </source>
</evidence>
<dbReference type="NCBIfam" id="TIGR02227">
    <property type="entry name" value="sigpep_I_bact"/>
    <property type="match status" value="1"/>
</dbReference>
<dbReference type="EMBL" id="CP000828">
    <property type="protein sequence ID" value="ABW27582.1"/>
    <property type="molecule type" value="Genomic_DNA"/>
</dbReference>
<dbReference type="Pfam" id="PF10502">
    <property type="entry name" value="Peptidase_S26"/>
    <property type="match status" value="1"/>
</dbReference>
<dbReference type="InterPro" id="IPR036286">
    <property type="entry name" value="LexA/Signal_pep-like_sf"/>
</dbReference>
<comment type="similarity">
    <text evidence="3 6">Belongs to the peptidase S26 family.</text>
</comment>
<dbReference type="PANTHER" id="PTHR43390">
    <property type="entry name" value="SIGNAL PEPTIDASE I"/>
    <property type="match status" value="1"/>
</dbReference>
<evidence type="ECO:0000259" key="7">
    <source>
        <dbReference type="Pfam" id="PF10502"/>
    </source>
</evidence>
<dbReference type="eggNOG" id="COG0681">
    <property type="taxonomic scope" value="Bacteria"/>
</dbReference>